<evidence type="ECO:0000313" key="4">
    <source>
        <dbReference type="Proteomes" id="UP000052052"/>
    </source>
</evidence>
<feature type="domain" description="DUF4136" evidence="2">
    <location>
        <begin position="36"/>
        <end position="191"/>
    </location>
</feature>
<comment type="caution">
    <text evidence="3">The sequence shown here is derived from an EMBL/GenBank/DDBJ whole genome shotgun (WGS) entry which is preliminary data.</text>
</comment>
<dbReference type="Pfam" id="PF13590">
    <property type="entry name" value="DUF4136"/>
    <property type="match status" value="1"/>
</dbReference>
<dbReference type="PATRIC" id="fig|344882.3.peg.1558"/>
<dbReference type="Gene3D" id="3.30.160.670">
    <property type="match status" value="1"/>
</dbReference>
<feature type="chain" id="PRO_5006394290" description="DUF4136 domain-containing protein" evidence="1">
    <location>
        <begin position="17"/>
        <end position="198"/>
    </location>
</feature>
<dbReference type="InterPro" id="IPR025411">
    <property type="entry name" value="DUF4136"/>
</dbReference>
<dbReference type="STRING" id="344882.ABB29_01800"/>
<proteinExistence type="predicted"/>
<keyword evidence="1" id="KW-0732">Signal</keyword>
<sequence length="198" mass="21319">MFVLMLAAGMSAPLLAHEGHDQVTVEKSAVALPGSRYAWVTSPATTAAEQDERVSTPQFREKMQAALDAELKAKGYQLVGASEADVLIAYRAGVRDVQQPVVHDYGSADTRQASLECTSDGCSQLVTRNGNGEPVLKVKSSDEIQAGLMVEVIDRTSLRVVWRAMDEGTAKANRASRVSLDRVAREILVELPRAPATP</sequence>
<protein>
    <recommendedName>
        <fullName evidence="2">DUF4136 domain-containing protein</fullName>
    </recommendedName>
</protein>
<evidence type="ECO:0000259" key="2">
    <source>
        <dbReference type="Pfam" id="PF13590"/>
    </source>
</evidence>
<evidence type="ECO:0000256" key="1">
    <source>
        <dbReference type="SAM" id="SignalP"/>
    </source>
</evidence>
<gene>
    <name evidence="3" type="ORF">ABB29_01800</name>
</gene>
<dbReference type="EMBL" id="LDJL01000002">
    <property type="protein sequence ID" value="KRG71532.1"/>
    <property type="molecule type" value="Genomic_DNA"/>
</dbReference>
<dbReference type="AlphaFoldDB" id="A0A0R0CNE4"/>
<feature type="signal peptide" evidence="1">
    <location>
        <begin position="1"/>
        <end position="16"/>
    </location>
</feature>
<accession>A0A0R0CNE4</accession>
<evidence type="ECO:0000313" key="3">
    <source>
        <dbReference type="EMBL" id="KRG71532.1"/>
    </source>
</evidence>
<organism evidence="3 4">
    <name type="scientific">Pseudoxanthomonas dokdonensis</name>
    <dbReference type="NCBI Taxonomy" id="344882"/>
    <lineage>
        <taxon>Bacteria</taxon>
        <taxon>Pseudomonadati</taxon>
        <taxon>Pseudomonadota</taxon>
        <taxon>Gammaproteobacteria</taxon>
        <taxon>Lysobacterales</taxon>
        <taxon>Lysobacteraceae</taxon>
        <taxon>Pseudoxanthomonas</taxon>
    </lineage>
</organism>
<dbReference type="Proteomes" id="UP000052052">
    <property type="component" value="Unassembled WGS sequence"/>
</dbReference>
<keyword evidence="4" id="KW-1185">Reference proteome</keyword>
<name>A0A0R0CNE4_9GAMM</name>
<reference evidence="3 4" key="1">
    <citation type="submission" date="2015-05" db="EMBL/GenBank/DDBJ databases">
        <title>Genome sequencing and analysis of members of genus Stenotrophomonas.</title>
        <authorList>
            <person name="Patil P.P."/>
            <person name="Midha S."/>
            <person name="Patil P.B."/>
        </authorList>
    </citation>
    <scope>NUCLEOTIDE SEQUENCE [LARGE SCALE GENOMIC DNA]</scope>
    <source>
        <strain evidence="3 4">DSM 21858</strain>
    </source>
</reference>